<sequence length="28" mass="2971">MFSGHCPSTCCILDALASFGIVSDLRNL</sequence>
<dbReference type="EMBL" id="GBRH01195877">
    <property type="protein sequence ID" value="JAE02019.1"/>
    <property type="molecule type" value="Transcribed_RNA"/>
</dbReference>
<dbReference type="AlphaFoldDB" id="A0A0A9ESN8"/>
<organism evidence="1">
    <name type="scientific">Arundo donax</name>
    <name type="common">Giant reed</name>
    <name type="synonym">Donax arundinaceus</name>
    <dbReference type="NCBI Taxonomy" id="35708"/>
    <lineage>
        <taxon>Eukaryota</taxon>
        <taxon>Viridiplantae</taxon>
        <taxon>Streptophyta</taxon>
        <taxon>Embryophyta</taxon>
        <taxon>Tracheophyta</taxon>
        <taxon>Spermatophyta</taxon>
        <taxon>Magnoliopsida</taxon>
        <taxon>Liliopsida</taxon>
        <taxon>Poales</taxon>
        <taxon>Poaceae</taxon>
        <taxon>PACMAD clade</taxon>
        <taxon>Arundinoideae</taxon>
        <taxon>Arundineae</taxon>
        <taxon>Arundo</taxon>
    </lineage>
</organism>
<accession>A0A0A9ESN8</accession>
<reference evidence="1" key="2">
    <citation type="journal article" date="2015" name="Data Brief">
        <title>Shoot transcriptome of the giant reed, Arundo donax.</title>
        <authorList>
            <person name="Barrero R.A."/>
            <person name="Guerrero F.D."/>
            <person name="Moolhuijzen P."/>
            <person name="Goolsby J.A."/>
            <person name="Tidwell J."/>
            <person name="Bellgard S.E."/>
            <person name="Bellgard M.I."/>
        </authorList>
    </citation>
    <scope>NUCLEOTIDE SEQUENCE</scope>
    <source>
        <tissue evidence="1">Shoot tissue taken approximately 20 cm above the soil surface</tissue>
    </source>
</reference>
<evidence type="ECO:0000313" key="1">
    <source>
        <dbReference type="EMBL" id="JAE02019.1"/>
    </source>
</evidence>
<name>A0A0A9ESN8_ARUDO</name>
<proteinExistence type="predicted"/>
<reference evidence="1" key="1">
    <citation type="submission" date="2014-09" db="EMBL/GenBank/DDBJ databases">
        <authorList>
            <person name="Magalhaes I.L.F."/>
            <person name="Oliveira U."/>
            <person name="Santos F.R."/>
            <person name="Vidigal T.H.D.A."/>
            <person name="Brescovit A.D."/>
            <person name="Santos A.J."/>
        </authorList>
    </citation>
    <scope>NUCLEOTIDE SEQUENCE</scope>
    <source>
        <tissue evidence="1">Shoot tissue taken approximately 20 cm above the soil surface</tissue>
    </source>
</reference>
<protein>
    <submittedName>
        <fullName evidence="1">Uncharacterized protein</fullName>
    </submittedName>
</protein>